<dbReference type="InterPro" id="IPR050229">
    <property type="entry name" value="GlpE_sulfurtransferase"/>
</dbReference>
<evidence type="ECO:0000313" key="3">
    <source>
        <dbReference type="Proteomes" id="UP000031971"/>
    </source>
</evidence>
<dbReference type="SUPFAM" id="SSF52821">
    <property type="entry name" value="Rhodanese/Cell cycle control phosphatase"/>
    <property type="match status" value="1"/>
</dbReference>
<dbReference type="RefSeq" id="WP_009868697.1">
    <property type="nucleotide sequence ID" value="NZ_JXSL01000028.1"/>
</dbReference>
<dbReference type="Pfam" id="PF00581">
    <property type="entry name" value="Rhodanese"/>
    <property type="match status" value="1"/>
</dbReference>
<dbReference type="STRING" id="272627.CCC_03614"/>
<accession>A0A0C2UZS7</accession>
<sequence>MLSRLFGLSSAPASDKVHVVAPSQIRLWLAADSIVLLDVREPDEHAAESIDGSINMPLSSFDPARMPEIPDGKRLVIHCRSGVRCGTATEKLLAAGWQGEIHRMQGGILGWKASGGPTAPRR</sequence>
<evidence type="ECO:0000259" key="1">
    <source>
        <dbReference type="PROSITE" id="PS50206"/>
    </source>
</evidence>
<organism evidence="2 3">
    <name type="scientific">Paramagnetospirillum magnetotacticum MS-1</name>
    <dbReference type="NCBI Taxonomy" id="272627"/>
    <lineage>
        <taxon>Bacteria</taxon>
        <taxon>Pseudomonadati</taxon>
        <taxon>Pseudomonadota</taxon>
        <taxon>Alphaproteobacteria</taxon>
        <taxon>Rhodospirillales</taxon>
        <taxon>Magnetospirillaceae</taxon>
        <taxon>Paramagnetospirillum</taxon>
    </lineage>
</organism>
<evidence type="ECO:0000313" key="2">
    <source>
        <dbReference type="EMBL" id="KIL98331.1"/>
    </source>
</evidence>
<dbReference type="CDD" id="cd00158">
    <property type="entry name" value="RHOD"/>
    <property type="match status" value="1"/>
</dbReference>
<dbReference type="PANTHER" id="PTHR43031">
    <property type="entry name" value="FAD-DEPENDENT OXIDOREDUCTASE"/>
    <property type="match status" value="1"/>
</dbReference>
<dbReference type="PROSITE" id="PS50206">
    <property type="entry name" value="RHODANESE_3"/>
    <property type="match status" value="1"/>
</dbReference>
<dbReference type="EMBL" id="JXSL01000028">
    <property type="protein sequence ID" value="KIL98331.1"/>
    <property type="molecule type" value="Genomic_DNA"/>
</dbReference>
<feature type="domain" description="Rhodanese" evidence="1">
    <location>
        <begin position="30"/>
        <end position="120"/>
    </location>
</feature>
<protein>
    <recommendedName>
        <fullName evidence="1">Rhodanese domain-containing protein</fullName>
    </recommendedName>
</protein>
<proteinExistence type="predicted"/>
<dbReference type="PANTHER" id="PTHR43031:SF16">
    <property type="entry name" value="OXIDOREDUCTASE"/>
    <property type="match status" value="1"/>
</dbReference>
<dbReference type="SMART" id="SM00450">
    <property type="entry name" value="RHOD"/>
    <property type="match status" value="1"/>
</dbReference>
<dbReference type="OrthoDB" id="9807812at2"/>
<reference evidence="2 3" key="1">
    <citation type="submission" date="2015-01" db="EMBL/GenBank/DDBJ databases">
        <title>Genome Sequence of Magnetospirillum magnetotacticum Strain MS-1.</title>
        <authorList>
            <person name="Marinov G.K."/>
            <person name="Smalley M.D."/>
            <person name="DeSalvo G."/>
        </authorList>
    </citation>
    <scope>NUCLEOTIDE SEQUENCE [LARGE SCALE GENOMIC DNA]</scope>
    <source>
        <strain evidence="2 3">MS-1</strain>
    </source>
</reference>
<keyword evidence="3" id="KW-1185">Reference proteome</keyword>
<dbReference type="InterPro" id="IPR036873">
    <property type="entry name" value="Rhodanese-like_dom_sf"/>
</dbReference>
<name>A0A0C2UZS7_PARME</name>
<dbReference type="Gene3D" id="3.40.250.10">
    <property type="entry name" value="Rhodanese-like domain"/>
    <property type="match status" value="1"/>
</dbReference>
<dbReference type="AlphaFoldDB" id="A0A0C2UZS7"/>
<dbReference type="InterPro" id="IPR001763">
    <property type="entry name" value="Rhodanese-like_dom"/>
</dbReference>
<comment type="caution">
    <text evidence="2">The sequence shown here is derived from an EMBL/GenBank/DDBJ whole genome shotgun (WGS) entry which is preliminary data.</text>
</comment>
<gene>
    <name evidence="2" type="ORF">CCC_03614</name>
</gene>
<dbReference type="Proteomes" id="UP000031971">
    <property type="component" value="Unassembled WGS sequence"/>
</dbReference>